<keyword evidence="2" id="KW-1003">Cell membrane</keyword>
<accession>A0AAV7S416</accession>
<dbReference type="FunFam" id="1.20.1070.10:FF:000001">
    <property type="entry name" value="Olfactory receptor"/>
    <property type="match status" value="1"/>
</dbReference>
<feature type="transmembrane region" description="Helical" evidence="9">
    <location>
        <begin position="241"/>
        <end position="264"/>
    </location>
</feature>
<dbReference type="PRINTS" id="PR00245">
    <property type="entry name" value="OLFACTORYR"/>
</dbReference>
<dbReference type="InterPro" id="IPR000725">
    <property type="entry name" value="Olfact_rcpt"/>
</dbReference>
<organism evidence="11 12">
    <name type="scientific">Pleurodeles waltl</name>
    <name type="common">Iberian ribbed newt</name>
    <dbReference type="NCBI Taxonomy" id="8319"/>
    <lineage>
        <taxon>Eukaryota</taxon>
        <taxon>Metazoa</taxon>
        <taxon>Chordata</taxon>
        <taxon>Craniata</taxon>
        <taxon>Vertebrata</taxon>
        <taxon>Euteleostomi</taxon>
        <taxon>Amphibia</taxon>
        <taxon>Batrachia</taxon>
        <taxon>Caudata</taxon>
        <taxon>Salamandroidea</taxon>
        <taxon>Salamandridae</taxon>
        <taxon>Pleurodelinae</taxon>
        <taxon>Pleurodeles</taxon>
    </lineage>
</organism>
<evidence type="ECO:0000313" key="11">
    <source>
        <dbReference type="EMBL" id="KAJ1158925.1"/>
    </source>
</evidence>
<dbReference type="CDD" id="cd13954">
    <property type="entry name" value="7tmA_OR"/>
    <property type="match status" value="1"/>
</dbReference>
<name>A0AAV7S416_PLEWA</name>
<feature type="transmembrane region" description="Helical" evidence="9">
    <location>
        <begin position="63"/>
        <end position="83"/>
    </location>
</feature>
<evidence type="ECO:0000313" key="12">
    <source>
        <dbReference type="Proteomes" id="UP001066276"/>
    </source>
</evidence>
<dbReference type="PANTHER" id="PTHR26453">
    <property type="entry name" value="OLFACTORY RECEPTOR"/>
    <property type="match status" value="1"/>
</dbReference>
<dbReference type="GO" id="GO:0004930">
    <property type="term" value="F:G protein-coupled receptor activity"/>
    <property type="evidence" value="ECO:0007669"/>
    <property type="project" value="InterPro"/>
</dbReference>
<gene>
    <name evidence="11" type="ORF">NDU88_011597</name>
</gene>
<feature type="domain" description="G-protein coupled receptors family 1 profile" evidence="10">
    <location>
        <begin position="46"/>
        <end position="294"/>
    </location>
</feature>
<reference evidence="11" key="1">
    <citation type="journal article" date="2022" name="bioRxiv">
        <title>Sequencing and chromosome-scale assembly of the giantPleurodeles waltlgenome.</title>
        <authorList>
            <person name="Brown T."/>
            <person name="Elewa A."/>
            <person name="Iarovenko S."/>
            <person name="Subramanian E."/>
            <person name="Araus A.J."/>
            <person name="Petzold A."/>
            <person name="Susuki M."/>
            <person name="Suzuki K.-i.T."/>
            <person name="Hayashi T."/>
            <person name="Toyoda A."/>
            <person name="Oliveira C."/>
            <person name="Osipova E."/>
            <person name="Leigh N.D."/>
            <person name="Simon A."/>
            <person name="Yun M.H."/>
        </authorList>
    </citation>
    <scope>NUCLEOTIDE SEQUENCE</scope>
    <source>
        <strain evidence="11">20211129_DDA</strain>
        <tissue evidence="11">Liver</tissue>
    </source>
</reference>
<protein>
    <recommendedName>
        <fullName evidence="10">G-protein coupled receptors family 1 profile domain-containing protein</fullName>
    </recommendedName>
</protein>
<sequence length="315" mass="35053">MKEGSMEKMNGTSVTEFLLVGLTVDPNIQMILFMMFVVVYITTLSGNIILITACTSDPCLHTAMYFFLTNLSLIDLFYSSTLVPKMLMQLNGRKTLQFSACAAQMYIFLLLACTECLLLAVMAYDRFVATSLALRYNLIMCKPVCITLVMCCWLSGSLLAVLETFFTLQVSFCDNNVIDHFFCEPSALVKIACADSLIAEIVIFSVGGLVLLVPIFICLFSYSSIIITIVGIRSVKGRHKAFSTCISHMVVISLTGGPALFMYMKPVSKRQENQEKIVSLFYTVIPPALNPVIYSLRNKDVKKALQKLTLINSFQ</sequence>
<evidence type="ECO:0000256" key="8">
    <source>
        <dbReference type="ARBA" id="ARBA00023224"/>
    </source>
</evidence>
<keyword evidence="4 9" id="KW-0812">Transmembrane</keyword>
<evidence type="ECO:0000259" key="10">
    <source>
        <dbReference type="PROSITE" id="PS50262"/>
    </source>
</evidence>
<dbReference type="InterPro" id="IPR000276">
    <property type="entry name" value="GPCR_Rhodpsn"/>
</dbReference>
<feature type="transmembrane region" description="Helical" evidence="9">
    <location>
        <begin position="103"/>
        <end position="124"/>
    </location>
</feature>
<evidence type="ECO:0000256" key="7">
    <source>
        <dbReference type="ARBA" id="ARBA00023136"/>
    </source>
</evidence>
<proteinExistence type="predicted"/>
<evidence type="ECO:0000256" key="5">
    <source>
        <dbReference type="ARBA" id="ARBA00022725"/>
    </source>
</evidence>
<dbReference type="EMBL" id="JANPWB010000009">
    <property type="protein sequence ID" value="KAJ1158925.1"/>
    <property type="molecule type" value="Genomic_DNA"/>
</dbReference>
<keyword evidence="7 9" id="KW-0472">Membrane</keyword>
<dbReference type="SUPFAM" id="SSF81321">
    <property type="entry name" value="Family A G protein-coupled receptor-like"/>
    <property type="match status" value="1"/>
</dbReference>
<feature type="transmembrane region" description="Helical" evidence="9">
    <location>
        <begin position="276"/>
        <end position="296"/>
    </location>
</feature>
<dbReference type="GO" id="GO:0004984">
    <property type="term" value="F:olfactory receptor activity"/>
    <property type="evidence" value="ECO:0007669"/>
    <property type="project" value="InterPro"/>
</dbReference>
<dbReference type="InterPro" id="IPR017452">
    <property type="entry name" value="GPCR_Rhodpsn_7TM"/>
</dbReference>
<dbReference type="Pfam" id="PF13853">
    <property type="entry name" value="7tm_4"/>
    <property type="match status" value="1"/>
</dbReference>
<keyword evidence="3" id="KW-0716">Sensory transduction</keyword>
<evidence type="ECO:0000256" key="6">
    <source>
        <dbReference type="ARBA" id="ARBA00022989"/>
    </source>
</evidence>
<dbReference type="Proteomes" id="UP001066276">
    <property type="component" value="Chromosome 5"/>
</dbReference>
<keyword evidence="6 9" id="KW-1133">Transmembrane helix</keyword>
<keyword evidence="5" id="KW-0552">Olfaction</keyword>
<comment type="caution">
    <text evidence="11">The sequence shown here is derived from an EMBL/GenBank/DDBJ whole genome shotgun (WGS) entry which is preliminary data.</text>
</comment>
<comment type="subcellular location">
    <subcellularLocation>
        <location evidence="1">Cell membrane</location>
        <topology evidence="1">Multi-pass membrane protein</topology>
    </subcellularLocation>
</comment>
<keyword evidence="8" id="KW-0807">Transducer</keyword>
<evidence type="ECO:0000256" key="2">
    <source>
        <dbReference type="ARBA" id="ARBA00022475"/>
    </source>
</evidence>
<dbReference type="AlphaFoldDB" id="A0AAV7S416"/>
<feature type="transmembrane region" description="Helical" evidence="9">
    <location>
        <begin position="144"/>
        <end position="162"/>
    </location>
</feature>
<dbReference type="Gene3D" id="1.20.1070.10">
    <property type="entry name" value="Rhodopsin 7-helix transmembrane proteins"/>
    <property type="match status" value="1"/>
</dbReference>
<evidence type="ECO:0000256" key="3">
    <source>
        <dbReference type="ARBA" id="ARBA00022606"/>
    </source>
</evidence>
<evidence type="ECO:0000256" key="9">
    <source>
        <dbReference type="SAM" id="Phobius"/>
    </source>
</evidence>
<keyword evidence="12" id="KW-1185">Reference proteome</keyword>
<dbReference type="GO" id="GO:0005886">
    <property type="term" value="C:plasma membrane"/>
    <property type="evidence" value="ECO:0007669"/>
    <property type="project" value="UniProtKB-SubCell"/>
</dbReference>
<evidence type="ECO:0000256" key="1">
    <source>
        <dbReference type="ARBA" id="ARBA00004651"/>
    </source>
</evidence>
<evidence type="ECO:0000256" key="4">
    <source>
        <dbReference type="ARBA" id="ARBA00022692"/>
    </source>
</evidence>
<dbReference type="PRINTS" id="PR00237">
    <property type="entry name" value="GPCRRHODOPSN"/>
</dbReference>
<feature type="transmembrane region" description="Helical" evidence="9">
    <location>
        <begin position="201"/>
        <end position="229"/>
    </location>
</feature>
<feature type="transmembrane region" description="Helical" evidence="9">
    <location>
        <begin position="28"/>
        <end position="51"/>
    </location>
</feature>
<dbReference type="PROSITE" id="PS50262">
    <property type="entry name" value="G_PROTEIN_RECEP_F1_2"/>
    <property type="match status" value="1"/>
</dbReference>